<comment type="catalytic activity">
    <reaction evidence="5">
        <text>a 2'-deoxyadenosine in DNA + S-adenosyl-L-methionine = an N(6)-methyl-2'-deoxyadenosine in DNA + S-adenosyl-L-homocysteine + H(+)</text>
        <dbReference type="Rhea" id="RHEA:15197"/>
        <dbReference type="Rhea" id="RHEA-COMP:12418"/>
        <dbReference type="Rhea" id="RHEA-COMP:12419"/>
        <dbReference type="ChEBI" id="CHEBI:15378"/>
        <dbReference type="ChEBI" id="CHEBI:57856"/>
        <dbReference type="ChEBI" id="CHEBI:59789"/>
        <dbReference type="ChEBI" id="CHEBI:90615"/>
        <dbReference type="ChEBI" id="CHEBI:90616"/>
        <dbReference type="EC" id="2.1.1.72"/>
    </reaction>
</comment>
<evidence type="ECO:0000313" key="6">
    <source>
        <dbReference type="EMBL" id="MFC3847725.1"/>
    </source>
</evidence>
<dbReference type="Proteomes" id="UP001595783">
    <property type="component" value="Unassembled WGS sequence"/>
</dbReference>
<dbReference type="GO" id="GO:0032259">
    <property type="term" value="P:methylation"/>
    <property type="evidence" value="ECO:0007669"/>
    <property type="project" value="UniProtKB-KW"/>
</dbReference>
<dbReference type="PROSITE" id="PS00092">
    <property type="entry name" value="N6_MTASE"/>
    <property type="match status" value="1"/>
</dbReference>
<dbReference type="SUPFAM" id="SSF53335">
    <property type="entry name" value="S-adenosyl-L-methionine-dependent methyltransferases"/>
    <property type="match status" value="1"/>
</dbReference>
<proteinExistence type="predicted"/>
<dbReference type="InterPro" id="IPR012327">
    <property type="entry name" value="MeTrfase_D12"/>
</dbReference>
<keyword evidence="7" id="KW-1185">Reference proteome</keyword>
<keyword evidence="2 6" id="KW-0489">Methyltransferase</keyword>
<protein>
    <recommendedName>
        <fullName evidence="1">site-specific DNA-methyltransferase (adenine-specific)</fullName>
        <ecNumber evidence="1">2.1.1.72</ecNumber>
    </recommendedName>
</protein>
<dbReference type="Pfam" id="PF02086">
    <property type="entry name" value="MethyltransfD12"/>
    <property type="match status" value="1"/>
</dbReference>
<dbReference type="InterPro" id="IPR029063">
    <property type="entry name" value="SAM-dependent_MTases_sf"/>
</dbReference>
<evidence type="ECO:0000256" key="1">
    <source>
        <dbReference type="ARBA" id="ARBA00011900"/>
    </source>
</evidence>
<dbReference type="EMBL" id="JBHRZO010000018">
    <property type="protein sequence ID" value="MFC3847725.1"/>
    <property type="molecule type" value="Genomic_DNA"/>
</dbReference>
<accession>A0ABV7ZKM8</accession>
<evidence type="ECO:0000256" key="2">
    <source>
        <dbReference type="ARBA" id="ARBA00022603"/>
    </source>
</evidence>
<evidence type="ECO:0000256" key="5">
    <source>
        <dbReference type="ARBA" id="ARBA00047942"/>
    </source>
</evidence>
<evidence type="ECO:0000256" key="4">
    <source>
        <dbReference type="ARBA" id="ARBA00022691"/>
    </source>
</evidence>
<gene>
    <name evidence="6" type="ORF">ACFOPX_04155</name>
</gene>
<evidence type="ECO:0000256" key="3">
    <source>
        <dbReference type="ARBA" id="ARBA00022679"/>
    </source>
</evidence>
<organism evidence="6 7">
    <name type="scientific">Helicobacter baculiformis</name>
    <dbReference type="NCBI Taxonomy" id="427351"/>
    <lineage>
        <taxon>Bacteria</taxon>
        <taxon>Pseudomonadati</taxon>
        <taxon>Campylobacterota</taxon>
        <taxon>Epsilonproteobacteria</taxon>
        <taxon>Campylobacterales</taxon>
        <taxon>Helicobacteraceae</taxon>
        <taxon>Helicobacter</taxon>
    </lineage>
</organism>
<keyword evidence="3" id="KW-0808">Transferase</keyword>
<sequence length="334" mass="38424">MNYIGSKVRLSSFLFNHIEKVVRSRGVALQECRFLDLFAGTCAVGKLFKDKVQQVLSNDREFYSFVLAKHYIENSNPLPRVPQLIEILNTIPPFKGKIYTHYALGGGAGRQYFSDTNAMKIDAIRLQLNQWQAQKRISEQEFYFLLASLLESSDKVANTASLYGAFLKKLKKSAQQDFILHPVSLLLSPHAHHAFQSDAQTLLRHVSSDILYLDPPYNAREYGANYHLLNSIALYDDFIPQGKTGLRPYEKSVWCQRKMVAGALEDILKSAKARFIFLSYNNEGLLPLEQIQKIFNRHGKYSLASQQYKRFKADTKRPQTQKKTTEYLHILEKY</sequence>
<dbReference type="EC" id="2.1.1.72" evidence="1"/>
<comment type="caution">
    <text evidence="6">The sequence shown here is derived from an EMBL/GenBank/DDBJ whole genome shotgun (WGS) entry which is preliminary data.</text>
</comment>
<evidence type="ECO:0000313" key="7">
    <source>
        <dbReference type="Proteomes" id="UP001595783"/>
    </source>
</evidence>
<dbReference type="PRINTS" id="PR00505">
    <property type="entry name" value="D12N6MTFRASE"/>
</dbReference>
<dbReference type="RefSeq" id="WP_104752485.1">
    <property type="nucleotide sequence ID" value="NZ_FZMF01000028.1"/>
</dbReference>
<dbReference type="GO" id="GO:0008168">
    <property type="term" value="F:methyltransferase activity"/>
    <property type="evidence" value="ECO:0007669"/>
    <property type="project" value="UniProtKB-KW"/>
</dbReference>
<keyword evidence="4" id="KW-0949">S-adenosyl-L-methionine</keyword>
<reference evidence="7" key="1">
    <citation type="journal article" date="2019" name="Int. J. Syst. Evol. Microbiol.">
        <title>The Global Catalogue of Microorganisms (GCM) 10K type strain sequencing project: providing services to taxonomists for standard genome sequencing and annotation.</title>
        <authorList>
            <consortium name="The Broad Institute Genomics Platform"/>
            <consortium name="The Broad Institute Genome Sequencing Center for Infectious Disease"/>
            <person name="Wu L."/>
            <person name="Ma J."/>
        </authorList>
    </citation>
    <scope>NUCLEOTIDE SEQUENCE [LARGE SCALE GENOMIC DNA]</scope>
    <source>
        <strain evidence="7">CCUG 53816</strain>
    </source>
</reference>
<name>A0ABV7ZKM8_9HELI</name>
<dbReference type="InterPro" id="IPR002052">
    <property type="entry name" value="DNA_methylase_N6_adenine_CS"/>
</dbReference>